<protein>
    <submittedName>
        <fullName evidence="1">Uncharacterized protein</fullName>
    </submittedName>
</protein>
<dbReference type="EMBL" id="ML182294">
    <property type="protein sequence ID" value="THU75353.1"/>
    <property type="molecule type" value="Genomic_DNA"/>
</dbReference>
<proteinExistence type="predicted"/>
<evidence type="ECO:0000313" key="1">
    <source>
        <dbReference type="EMBL" id="THU75353.1"/>
    </source>
</evidence>
<dbReference type="AlphaFoldDB" id="A0A4S8KIZ0"/>
<sequence length="166" mass="19322">MFLGCDTSVTVLMMIGLSQSVGKYRVRGRTSARSGRVQRRSRVSLPRLKYGSNSSPKYIIREHRYQPSLHLVNPRIQLFQLIHVFSKLPILVPHHNSLQVINVFINVALEMLNDMVIRPNFRAVAWDRNMSNSIETSRTTYWDQRGDGEYRFERITKSLQAEDARM</sequence>
<keyword evidence="2" id="KW-1185">Reference proteome</keyword>
<accession>A0A4S8KIZ0</accession>
<gene>
    <name evidence="1" type="ORF">K435DRAFT_913700</name>
</gene>
<reference evidence="1 2" key="1">
    <citation type="journal article" date="2019" name="Nat. Ecol. Evol.">
        <title>Megaphylogeny resolves global patterns of mushroom evolution.</title>
        <authorList>
            <person name="Varga T."/>
            <person name="Krizsan K."/>
            <person name="Foldi C."/>
            <person name="Dima B."/>
            <person name="Sanchez-Garcia M."/>
            <person name="Sanchez-Ramirez S."/>
            <person name="Szollosi G.J."/>
            <person name="Szarkandi J.G."/>
            <person name="Papp V."/>
            <person name="Albert L."/>
            <person name="Andreopoulos W."/>
            <person name="Angelini C."/>
            <person name="Antonin V."/>
            <person name="Barry K.W."/>
            <person name="Bougher N.L."/>
            <person name="Buchanan P."/>
            <person name="Buyck B."/>
            <person name="Bense V."/>
            <person name="Catcheside P."/>
            <person name="Chovatia M."/>
            <person name="Cooper J."/>
            <person name="Damon W."/>
            <person name="Desjardin D."/>
            <person name="Finy P."/>
            <person name="Geml J."/>
            <person name="Haridas S."/>
            <person name="Hughes K."/>
            <person name="Justo A."/>
            <person name="Karasinski D."/>
            <person name="Kautmanova I."/>
            <person name="Kiss B."/>
            <person name="Kocsube S."/>
            <person name="Kotiranta H."/>
            <person name="LaButti K.M."/>
            <person name="Lechner B.E."/>
            <person name="Liimatainen K."/>
            <person name="Lipzen A."/>
            <person name="Lukacs Z."/>
            <person name="Mihaltcheva S."/>
            <person name="Morgado L.N."/>
            <person name="Niskanen T."/>
            <person name="Noordeloos M.E."/>
            <person name="Ohm R.A."/>
            <person name="Ortiz-Santana B."/>
            <person name="Ovrebo C."/>
            <person name="Racz N."/>
            <person name="Riley R."/>
            <person name="Savchenko A."/>
            <person name="Shiryaev A."/>
            <person name="Soop K."/>
            <person name="Spirin V."/>
            <person name="Szebenyi C."/>
            <person name="Tomsovsky M."/>
            <person name="Tulloss R.E."/>
            <person name="Uehling J."/>
            <person name="Grigoriev I.V."/>
            <person name="Vagvolgyi C."/>
            <person name="Papp T."/>
            <person name="Martin F.M."/>
            <person name="Miettinen O."/>
            <person name="Hibbett D.S."/>
            <person name="Nagy L.G."/>
        </authorList>
    </citation>
    <scope>NUCLEOTIDE SEQUENCE [LARGE SCALE GENOMIC DNA]</scope>
    <source>
        <strain evidence="1 2">CBS 962.96</strain>
    </source>
</reference>
<evidence type="ECO:0000313" key="2">
    <source>
        <dbReference type="Proteomes" id="UP000297245"/>
    </source>
</evidence>
<dbReference type="Proteomes" id="UP000297245">
    <property type="component" value="Unassembled WGS sequence"/>
</dbReference>
<name>A0A4S8KIZ0_DENBC</name>
<organism evidence="1 2">
    <name type="scientific">Dendrothele bispora (strain CBS 962.96)</name>
    <dbReference type="NCBI Taxonomy" id="1314807"/>
    <lineage>
        <taxon>Eukaryota</taxon>
        <taxon>Fungi</taxon>
        <taxon>Dikarya</taxon>
        <taxon>Basidiomycota</taxon>
        <taxon>Agaricomycotina</taxon>
        <taxon>Agaricomycetes</taxon>
        <taxon>Agaricomycetidae</taxon>
        <taxon>Agaricales</taxon>
        <taxon>Agaricales incertae sedis</taxon>
        <taxon>Dendrothele</taxon>
    </lineage>
</organism>